<keyword evidence="4" id="KW-0378">Hydrolase</keyword>
<dbReference type="eggNOG" id="COG4934">
    <property type="taxonomic scope" value="Bacteria"/>
</dbReference>
<dbReference type="HOGENOM" id="CLU_004005_1_0_0"/>
<dbReference type="InterPro" id="IPR032109">
    <property type="entry name" value="Big_3_5"/>
</dbReference>
<keyword evidence="3" id="KW-0479">Metal-binding</keyword>
<proteinExistence type="predicted"/>
<keyword evidence="6" id="KW-0106">Calcium</keyword>
<dbReference type="GO" id="GO:0006508">
    <property type="term" value="P:proteolysis"/>
    <property type="evidence" value="ECO:0007669"/>
    <property type="project" value="UniProtKB-KW"/>
</dbReference>
<dbReference type="SUPFAM" id="SSF54897">
    <property type="entry name" value="Protease propeptides/inhibitors"/>
    <property type="match status" value="1"/>
</dbReference>
<evidence type="ECO:0000256" key="1">
    <source>
        <dbReference type="ARBA" id="ARBA00001913"/>
    </source>
</evidence>
<keyword evidence="5" id="KW-0720">Serine protease</keyword>
<dbReference type="AlphaFoldDB" id="Q01ZH2"/>
<dbReference type="InParanoid" id="Q01ZH2"/>
<evidence type="ECO:0000256" key="5">
    <source>
        <dbReference type="ARBA" id="ARBA00022825"/>
    </source>
</evidence>
<evidence type="ECO:0000256" key="7">
    <source>
        <dbReference type="ARBA" id="ARBA00023145"/>
    </source>
</evidence>
<dbReference type="PANTHER" id="PTHR14218">
    <property type="entry name" value="PROTEASE S8 TRIPEPTIDYL PEPTIDASE I CLN2"/>
    <property type="match status" value="1"/>
</dbReference>
<dbReference type="GO" id="GO:0046872">
    <property type="term" value="F:metal ion binding"/>
    <property type="evidence" value="ECO:0007669"/>
    <property type="project" value="UniProtKB-KW"/>
</dbReference>
<dbReference type="Pfam" id="PF09286">
    <property type="entry name" value="Pro-kuma_activ"/>
    <property type="match status" value="1"/>
</dbReference>
<dbReference type="GO" id="GO:0004252">
    <property type="term" value="F:serine-type endopeptidase activity"/>
    <property type="evidence" value="ECO:0007669"/>
    <property type="project" value="InterPro"/>
</dbReference>
<dbReference type="CDD" id="cd04056">
    <property type="entry name" value="Peptidases_S53"/>
    <property type="match status" value="1"/>
</dbReference>
<dbReference type="InterPro" id="IPR002909">
    <property type="entry name" value="IPT_dom"/>
</dbReference>
<dbReference type="EMBL" id="CP000473">
    <property type="protein sequence ID" value="ABJ84943.1"/>
    <property type="molecule type" value="Genomic_DNA"/>
</dbReference>
<protein>
    <submittedName>
        <fullName evidence="9">Peptidase S8 and S53, subtilisin, kexin, sedolisin</fullName>
    </submittedName>
</protein>
<evidence type="ECO:0000259" key="8">
    <source>
        <dbReference type="PROSITE" id="PS51695"/>
    </source>
</evidence>
<dbReference type="InterPro" id="IPR017803">
    <property type="entry name" value="CHP03437_C"/>
</dbReference>
<evidence type="ECO:0000256" key="3">
    <source>
        <dbReference type="ARBA" id="ARBA00022723"/>
    </source>
</evidence>
<dbReference type="NCBIfam" id="TIGR03437">
    <property type="entry name" value="Soli_cterm"/>
    <property type="match status" value="1"/>
</dbReference>
<dbReference type="SMART" id="SM00944">
    <property type="entry name" value="Pro-kuma_activ"/>
    <property type="match status" value="1"/>
</dbReference>
<dbReference type="KEGG" id="sus:Acid_3976"/>
<name>Q01ZH2_SOLUE</name>
<gene>
    <name evidence="9" type="ordered locus">Acid_3976</name>
</gene>
<evidence type="ECO:0000256" key="4">
    <source>
        <dbReference type="ARBA" id="ARBA00022801"/>
    </source>
</evidence>
<keyword evidence="7" id="KW-0865">Zymogen</keyword>
<dbReference type="SUPFAM" id="SSF52743">
    <property type="entry name" value="Subtilisin-like"/>
    <property type="match status" value="1"/>
</dbReference>
<organism evidence="9">
    <name type="scientific">Solibacter usitatus (strain Ellin6076)</name>
    <dbReference type="NCBI Taxonomy" id="234267"/>
    <lineage>
        <taxon>Bacteria</taxon>
        <taxon>Pseudomonadati</taxon>
        <taxon>Acidobacteriota</taxon>
        <taxon>Terriglobia</taxon>
        <taxon>Bryobacterales</taxon>
        <taxon>Solibacteraceae</taxon>
        <taxon>Candidatus Solibacter</taxon>
    </lineage>
</organism>
<comment type="cofactor">
    <cofactor evidence="1">
        <name>Ca(2+)</name>
        <dbReference type="ChEBI" id="CHEBI:29108"/>
    </cofactor>
</comment>
<dbReference type="Pfam" id="PF16640">
    <property type="entry name" value="Big_3_5"/>
    <property type="match status" value="1"/>
</dbReference>
<sequence>MVGVSGSNEVVPGLPISPATSMTKNVAISLLIFCAGLSAQPRLIKGAIQDARRTRMAGHVHPMASAANDIGAMDPATTLPAMTLVLRQSAAQQADLANLLAAQQDPASPEYHHWLTPEQYADRFGASADDVAKITAWLAQHNLQVTAVGRGRMSVTFTGTAGDVEQAFQVSMHRYSVNGRNHFANTAEPSLPAAMEPAIRSIHGLHDFLMKPRSVVHRAAVDPNYTSSSGNHYLAPDDIGTIYNVKALWNAGYDGTGQKIAIAGQTQVDVADIQKFRAKFGQTTPDPQMMLVPNTKDPGVSKDDLGEADLDLEWAGAVAPQATLLYVYSNDVMDAVLYAIDQNLAPVLSVSYGLCEPQTLKSDMLLMQTWAQQANAQGMTWINAAGDSGGADCVTGSSGNGAALAVDSPADIPEVTGIGGTTFSEAAGQYWNATNSASGGSATAYIPETVWNDSTSGSPAAGGGGASTVFTQPTWQTGLGVPSNGARNVPDISLNASAEHDGYLVYSGGQLSVYGGTSAGTPAFAGITALLNHYLVATGAQNAAGVGNVNPRLYALAQAGAGVFHDVTAGDNIITVTCGQRARNCTPGTYGYPAGQGYDLASGLGSIDAYNLVTTWHSGAASSSRAASTVALEATTQSVISTGSVTVTATVTGSGGKTPTGSVTFSSGGKQIGVGTLSGGSGSATASITVSAAQLQVGSNSIVAQYSGDSALNTATATISVAVTAAAGTAPTISGVANGASFQKTYAPGMVLSIFGTNLAGTAWVASTVPLAVQASGVSVKIGGVNAPLYYVSPGQINAQIPYEAPVNQTVTLSVDNNGATASTTFTVSAAAPGLFTDASGGVAPTSTVARGGVMVLYVTGAGAMSPAIATGAAPAAGTAVAQLPAPVQAISVTVGGVTAPVQFAGIPTALVGVTQINVAVPATAPLGKQAVIVGVGGASSAAGSVVVTAQ</sequence>
<evidence type="ECO:0000313" key="9">
    <source>
        <dbReference type="EMBL" id="ABJ84943.1"/>
    </source>
</evidence>
<dbReference type="OrthoDB" id="127592at2"/>
<evidence type="ECO:0000256" key="2">
    <source>
        <dbReference type="ARBA" id="ARBA00022670"/>
    </source>
</evidence>
<dbReference type="InterPro" id="IPR014756">
    <property type="entry name" value="Ig_E-set"/>
</dbReference>
<accession>Q01ZH2</accession>
<dbReference type="STRING" id="234267.Acid_3976"/>
<dbReference type="InterPro" id="IPR015366">
    <property type="entry name" value="S53_propep"/>
</dbReference>
<keyword evidence="2" id="KW-0645">Protease</keyword>
<dbReference type="CDD" id="cd11377">
    <property type="entry name" value="Pro-peptidase_S53"/>
    <property type="match status" value="1"/>
</dbReference>
<dbReference type="InterPro" id="IPR013783">
    <property type="entry name" value="Ig-like_fold"/>
</dbReference>
<dbReference type="SUPFAM" id="SSF81296">
    <property type="entry name" value="E set domains"/>
    <property type="match status" value="1"/>
</dbReference>
<evidence type="ECO:0000256" key="6">
    <source>
        <dbReference type="ARBA" id="ARBA00022837"/>
    </source>
</evidence>
<dbReference type="Pfam" id="PF01833">
    <property type="entry name" value="TIG"/>
    <property type="match status" value="1"/>
</dbReference>
<dbReference type="InterPro" id="IPR050819">
    <property type="entry name" value="Tripeptidyl-peptidase_I"/>
</dbReference>
<dbReference type="Gene3D" id="3.40.50.200">
    <property type="entry name" value="Peptidase S8/S53 domain"/>
    <property type="match status" value="1"/>
</dbReference>
<dbReference type="InterPro" id="IPR036852">
    <property type="entry name" value="Peptidase_S8/S53_dom_sf"/>
</dbReference>
<dbReference type="PANTHER" id="PTHR14218:SF15">
    <property type="entry name" value="TRIPEPTIDYL-PEPTIDASE 1"/>
    <property type="match status" value="1"/>
</dbReference>
<dbReference type="PROSITE" id="PS51695">
    <property type="entry name" value="SEDOLISIN"/>
    <property type="match status" value="1"/>
</dbReference>
<reference evidence="9" key="1">
    <citation type="submission" date="2006-10" db="EMBL/GenBank/DDBJ databases">
        <title>Complete sequence of Solibacter usitatus Ellin6076.</title>
        <authorList>
            <consortium name="US DOE Joint Genome Institute"/>
            <person name="Copeland A."/>
            <person name="Lucas S."/>
            <person name="Lapidus A."/>
            <person name="Barry K."/>
            <person name="Detter J.C."/>
            <person name="Glavina del Rio T."/>
            <person name="Hammon N."/>
            <person name="Israni S."/>
            <person name="Dalin E."/>
            <person name="Tice H."/>
            <person name="Pitluck S."/>
            <person name="Thompson L.S."/>
            <person name="Brettin T."/>
            <person name="Bruce D."/>
            <person name="Han C."/>
            <person name="Tapia R."/>
            <person name="Gilna P."/>
            <person name="Schmutz J."/>
            <person name="Larimer F."/>
            <person name="Land M."/>
            <person name="Hauser L."/>
            <person name="Kyrpides N."/>
            <person name="Mikhailova N."/>
            <person name="Janssen P.H."/>
            <person name="Kuske C.R."/>
            <person name="Richardson P."/>
        </authorList>
    </citation>
    <scope>NUCLEOTIDE SEQUENCE</scope>
    <source>
        <strain evidence="9">Ellin6076</strain>
    </source>
</reference>
<feature type="domain" description="Peptidase S53" evidence="8">
    <location>
        <begin position="233"/>
        <end position="619"/>
    </location>
</feature>
<dbReference type="InterPro" id="IPR030400">
    <property type="entry name" value="Sedolisin_dom"/>
</dbReference>
<dbReference type="GO" id="GO:0008240">
    <property type="term" value="F:tripeptidyl-peptidase activity"/>
    <property type="evidence" value="ECO:0007669"/>
    <property type="project" value="TreeGrafter"/>
</dbReference>
<dbReference type="Gene3D" id="2.60.40.10">
    <property type="entry name" value="Immunoglobulins"/>
    <property type="match status" value="2"/>
</dbReference>